<accession>I4HPQ0</accession>
<proteinExistence type="predicted"/>
<evidence type="ECO:0000313" key="1">
    <source>
        <dbReference type="EMBL" id="CCI24024.1"/>
    </source>
</evidence>
<dbReference type="HOGENOM" id="CLU_2666981_0_0_3"/>
<dbReference type="Proteomes" id="UP000004775">
    <property type="component" value="Unassembled WGS sequence"/>
</dbReference>
<organism evidence="1 2">
    <name type="scientific">Microcystis aeruginosa PCC 9809</name>
    <dbReference type="NCBI Taxonomy" id="1160285"/>
    <lineage>
        <taxon>Bacteria</taxon>
        <taxon>Bacillati</taxon>
        <taxon>Cyanobacteriota</taxon>
        <taxon>Cyanophyceae</taxon>
        <taxon>Oscillatoriophycideae</taxon>
        <taxon>Chroococcales</taxon>
        <taxon>Microcystaceae</taxon>
        <taxon>Microcystis</taxon>
    </lineage>
</organism>
<sequence length="75" mass="8435">MASLWGIAGVKRSFSSCKMVISVISYQLSVISYQLSVISDYQQSLVAFNFHSLARGDLLPLVFGHISRWVELNIR</sequence>
<dbReference type="AlphaFoldDB" id="I4HPQ0"/>
<dbReference type="EMBL" id="CAIO01000192">
    <property type="protein sequence ID" value="CCI24024.1"/>
    <property type="molecule type" value="Genomic_DNA"/>
</dbReference>
<evidence type="ECO:0000313" key="2">
    <source>
        <dbReference type="Proteomes" id="UP000004775"/>
    </source>
</evidence>
<reference evidence="1 2" key="1">
    <citation type="submission" date="2012-04" db="EMBL/GenBank/DDBJ databases">
        <authorList>
            <person name="Genoscope - CEA"/>
        </authorList>
    </citation>
    <scope>NUCLEOTIDE SEQUENCE [LARGE SCALE GENOMIC DNA]</scope>
    <source>
        <strain evidence="1 2">9809</strain>
    </source>
</reference>
<comment type="caution">
    <text evidence="1">The sequence shown here is derived from an EMBL/GenBank/DDBJ whole genome shotgun (WGS) entry which is preliminary data.</text>
</comment>
<gene>
    <name evidence="1" type="ORF">MICAH_2710003</name>
</gene>
<name>I4HPQ0_MICAE</name>
<protein>
    <submittedName>
        <fullName evidence="1">Uncharacterized protein</fullName>
    </submittedName>
</protein>